<feature type="compositionally biased region" description="Basic residues" evidence="1">
    <location>
        <begin position="69"/>
        <end position="80"/>
    </location>
</feature>
<proteinExistence type="predicted"/>
<feature type="compositionally biased region" description="Basic and acidic residues" evidence="1">
    <location>
        <begin position="236"/>
        <end position="249"/>
    </location>
</feature>
<dbReference type="AlphaFoldDB" id="A0AAD2HEM8"/>
<comment type="caution">
    <text evidence="2">The sequence shown here is derived from an EMBL/GenBank/DDBJ whole genome shotgun (WGS) entry which is preliminary data.</text>
</comment>
<feature type="compositionally biased region" description="Basic residues" evidence="1">
    <location>
        <begin position="206"/>
        <end position="223"/>
    </location>
</feature>
<dbReference type="Proteomes" id="UP001295794">
    <property type="component" value="Unassembled WGS sequence"/>
</dbReference>
<reference evidence="2" key="1">
    <citation type="submission" date="2023-11" db="EMBL/GenBank/DDBJ databases">
        <authorList>
            <person name="De Vega J J."/>
            <person name="De Vega J J."/>
        </authorList>
    </citation>
    <scope>NUCLEOTIDE SEQUENCE</scope>
</reference>
<keyword evidence="3" id="KW-1185">Reference proteome</keyword>
<feature type="non-terminal residue" evidence="2">
    <location>
        <position position="311"/>
    </location>
</feature>
<protein>
    <submittedName>
        <fullName evidence="2">Uncharacterized protein</fullName>
    </submittedName>
</protein>
<name>A0AAD2HEM8_9AGAR</name>
<organism evidence="2 3">
    <name type="scientific">Mycena citricolor</name>
    <dbReference type="NCBI Taxonomy" id="2018698"/>
    <lineage>
        <taxon>Eukaryota</taxon>
        <taxon>Fungi</taxon>
        <taxon>Dikarya</taxon>
        <taxon>Basidiomycota</taxon>
        <taxon>Agaricomycotina</taxon>
        <taxon>Agaricomycetes</taxon>
        <taxon>Agaricomycetidae</taxon>
        <taxon>Agaricales</taxon>
        <taxon>Marasmiineae</taxon>
        <taxon>Mycenaceae</taxon>
        <taxon>Mycena</taxon>
    </lineage>
</organism>
<evidence type="ECO:0000313" key="2">
    <source>
        <dbReference type="EMBL" id="CAK5273528.1"/>
    </source>
</evidence>
<feature type="compositionally biased region" description="Low complexity" evidence="1">
    <location>
        <begin position="138"/>
        <end position="151"/>
    </location>
</feature>
<accession>A0AAD2HEM8</accession>
<gene>
    <name evidence="2" type="ORF">MYCIT1_LOCUS20056</name>
</gene>
<feature type="compositionally biased region" description="Basic and acidic residues" evidence="1">
    <location>
        <begin position="181"/>
        <end position="192"/>
    </location>
</feature>
<feature type="region of interest" description="Disordered" evidence="1">
    <location>
        <begin position="178"/>
        <end position="249"/>
    </location>
</feature>
<feature type="compositionally biased region" description="Basic and acidic residues" evidence="1">
    <location>
        <begin position="154"/>
        <end position="164"/>
    </location>
</feature>
<evidence type="ECO:0000256" key="1">
    <source>
        <dbReference type="SAM" id="MobiDB-lite"/>
    </source>
</evidence>
<feature type="region of interest" description="Disordered" evidence="1">
    <location>
        <begin position="105"/>
        <end position="164"/>
    </location>
</feature>
<evidence type="ECO:0000313" key="3">
    <source>
        <dbReference type="Proteomes" id="UP001295794"/>
    </source>
</evidence>
<sequence>MDVDCVGPMHANMSLTRCPLVGGGLHSHLSFLSFSLTLSPHAELTEPTRGILNTLSHTLSLAGTPLTSHSHHVRSRRRKVQLPQDVHEQPSRYARRVRQVVRPCPRAHHQRRDVGDQHQEHAAHVHVQGRQQERGARRAQSAARGVRGRQAPAARDEGHCPGGARHDQVARAVHLRLPPRRAHDDVLPDPRAHRLHLGPQGQPVARLRRRAPPPRVGRARPRPTGHLGLPVRRPQPRGDVHLQPRPQARGELRRGGGVCLWHLGVWVPLHVCVPGTDPGGAYRFCHEDPVILSDVIRSCISICLNIFAIRS</sequence>
<feature type="compositionally biased region" description="Basic and acidic residues" evidence="1">
    <location>
        <begin position="112"/>
        <end position="123"/>
    </location>
</feature>
<feature type="region of interest" description="Disordered" evidence="1">
    <location>
        <begin position="64"/>
        <end position="88"/>
    </location>
</feature>
<dbReference type="EMBL" id="CAVNYO010000397">
    <property type="protein sequence ID" value="CAK5273528.1"/>
    <property type="molecule type" value="Genomic_DNA"/>
</dbReference>